<keyword evidence="4 9" id="KW-0812">Transmembrane</keyword>
<dbReference type="HAMAP" id="MF_00422">
    <property type="entry name" value="SecE"/>
    <property type="match status" value="1"/>
</dbReference>
<dbReference type="OrthoDB" id="9806365at2"/>
<comment type="function">
    <text evidence="9">Essential subunit of the Sec protein translocation channel SecYEG. Clamps together the 2 halves of SecY. May contact the channel plug during translocation.</text>
</comment>
<accession>A0A8B6X6X0</accession>
<feature type="transmembrane region" description="Helical" evidence="9">
    <location>
        <begin position="18"/>
        <end position="35"/>
    </location>
</feature>
<comment type="subcellular location">
    <subcellularLocation>
        <location evidence="1">Membrane</location>
    </subcellularLocation>
</comment>
<evidence type="ECO:0000256" key="6">
    <source>
        <dbReference type="ARBA" id="ARBA00022989"/>
    </source>
</evidence>
<dbReference type="InterPro" id="IPR005807">
    <property type="entry name" value="SecE_bac"/>
</dbReference>
<evidence type="ECO:0000256" key="3">
    <source>
        <dbReference type="ARBA" id="ARBA00022475"/>
    </source>
</evidence>
<keyword evidence="10" id="KW-1185">Reference proteome</keyword>
<evidence type="ECO:0000313" key="11">
    <source>
        <dbReference type="RefSeq" id="WP_028312378.1"/>
    </source>
</evidence>
<comment type="similarity">
    <text evidence="9">Belongs to the SecE/SEC61-gamma family.</text>
</comment>
<dbReference type="NCBIfam" id="TIGR00964">
    <property type="entry name" value="secE_bact"/>
    <property type="match status" value="1"/>
</dbReference>
<dbReference type="PANTHER" id="PTHR33910:SF1">
    <property type="entry name" value="PROTEIN TRANSLOCASE SUBUNIT SECE"/>
    <property type="match status" value="1"/>
</dbReference>
<evidence type="ECO:0000313" key="10">
    <source>
        <dbReference type="Proteomes" id="UP000675920"/>
    </source>
</evidence>
<gene>
    <name evidence="9 11" type="primary">secE</name>
</gene>
<keyword evidence="2 9" id="KW-0813">Transport</keyword>
<evidence type="ECO:0000256" key="4">
    <source>
        <dbReference type="ARBA" id="ARBA00022692"/>
    </source>
</evidence>
<keyword evidence="5 9" id="KW-0653">Protein transport</keyword>
<evidence type="ECO:0000256" key="7">
    <source>
        <dbReference type="ARBA" id="ARBA00023010"/>
    </source>
</evidence>
<keyword evidence="3 9" id="KW-1003">Cell membrane</keyword>
<dbReference type="Proteomes" id="UP000675920">
    <property type="component" value="Unplaced"/>
</dbReference>
<comment type="caution">
    <text evidence="9">Lacks conserved residue(s) required for the propagation of feature annotation.</text>
</comment>
<dbReference type="PANTHER" id="PTHR33910">
    <property type="entry name" value="PROTEIN TRANSLOCASE SUBUNIT SECE"/>
    <property type="match status" value="1"/>
</dbReference>
<evidence type="ECO:0000256" key="1">
    <source>
        <dbReference type="ARBA" id="ARBA00004370"/>
    </source>
</evidence>
<dbReference type="GO" id="GO:0065002">
    <property type="term" value="P:intracellular protein transmembrane transport"/>
    <property type="evidence" value="ECO:0007669"/>
    <property type="project" value="UniProtKB-UniRule"/>
</dbReference>
<dbReference type="GO" id="GO:0043952">
    <property type="term" value="P:protein transport by the Sec complex"/>
    <property type="evidence" value="ECO:0007669"/>
    <property type="project" value="UniProtKB-UniRule"/>
</dbReference>
<dbReference type="PRINTS" id="PR01650">
    <property type="entry name" value="SECETRNLCASE"/>
</dbReference>
<dbReference type="GO" id="GO:0008320">
    <property type="term" value="F:protein transmembrane transporter activity"/>
    <property type="evidence" value="ECO:0007669"/>
    <property type="project" value="UniProtKB-UniRule"/>
</dbReference>
<dbReference type="InterPro" id="IPR001901">
    <property type="entry name" value="Translocase_SecE/Sec61-g"/>
</dbReference>
<organism evidence="10 11">
    <name type="scientific">Derxia gummosa DSM 723</name>
    <dbReference type="NCBI Taxonomy" id="1121388"/>
    <lineage>
        <taxon>Bacteria</taxon>
        <taxon>Pseudomonadati</taxon>
        <taxon>Pseudomonadota</taxon>
        <taxon>Betaproteobacteria</taxon>
        <taxon>Burkholderiales</taxon>
        <taxon>Alcaligenaceae</taxon>
        <taxon>Derxia</taxon>
    </lineage>
</organism>
<sequence>MTNRSVETVLTAADKVKVALSLIVIASGVIGFYALSAQPMVLRVIVVLAALGAAIAIAWVSEPGKQFLVFAREAYLEARRVTWPTRKETLQMTGVIFAFVVVMALFLWTVDKSLEWLLYDLILGWKR</sequence>
<dbReference type="GO" id="GO:0009306">
    <property type="term" value="P:protein secretion"/>
    <property type="evidence" value="ECO:0007669"/>
    <property type="project" value="UniProtKB-UniRule"/>
</dbReference>
<protein>
    <recommendedName>
        <fullName evidence="9">Protein translocase subunit SecE</fullName>
    </recommendedName>
</protein>
<feature type="transmembrane region" description="Helical" evidence="9">
    <location>
        <begin position="41"/>
        <end position="60"/>
    </location>
</feature>
<evidence type="ECO:0000256" key="2">
    <source>
        <dbReference type="ARBA" id="ARBA00022448"/>
    </source>
</evidence>
<evidence type="ECO:0000256" key="5">
    <source>
        <dbReference type="ARBA" id="ARBA00022927"/>
    </source>
</evidence>
<dbReference type="NCBIfam" id="NF004371">
    <property type="entry name" value="PRK05740.1-1"/>
    <property type="match status" value="1"/>
</dbReference>
<keyword evidence="7 9" id="KW-0811">Translocation</keyword>
<feature type="transmembrane region" description="Helical" evidence="9">
    <location>
        <begin position="89"/>
        <end position="110"/>
    </location>
</feature>
<dbReference type="GO" id="GO:0006605">
    <property type="term" value="P:protein targeting"/>
    <property type="evidence" value="ECO:0007669"/>
    <property type="project" value="UniProtKB-UniRule"/>
</dbReference>
<keyword evidence="6 9" id="KW-1133">Transmembrane helix</keyword>
<name>A0A8B6X6X0_9BURK</name>
<reference evidence="11" key="1">
    <citation type="submission" date="2025-08" db="UniProtKB">
        <authorList>
            <consortium name="RefSeq"/>
        </authorList>
    </citation>
    <scope>IDENTIFICATION</scope>
</reference>
<evidence type="ECO:0000256" key="8">
    <source>
        <dbReference type="ARBA" id="ARBA00023136"/>
    </source>
</evidence>
<dbReference type="Pfam" id="PF00584">
    <property type="entry name" value="SecE"/>
    <property type="match status" value="1"/>
</dbReference>
<dbReference type="RefSeq" id="WP_028312378.1">
    <property type="nucleotide sequence ID" value="NZ_AXWS01000019.1"/>
</dbReference>
<dbReference type="AlphaFoldDB" id="A0A8B6X6X0"/>
<dbReference type="Gene3D" id="1.20.5.1030">
    <property type="entry name" value="Preprotein translocase secy subunit"/>
    <property type="match status" value="1"/>
</dbReference>
<comment type="subunit">
    <text evidence="9">Component of the Sec protein translocase complex. Heterotrimer consisting of SecY, SecE and SecG subunits. The heterotrimers can form oligomers, although 1 heterotrimer is thought to be able to translocate proteins. Interacts with the ribosome. Interacts with SecDF, and other proteins may be involved. Interacts with SecA.</text>
</comment>
<keyword evidence="8 9" id="KW-0472">Membrane</keyword>
<dbReference type="GO" id="GO:0005886">
    <property type="term" value="C:plasma membrane"/>
    <property type="evidence" value="ECO:0007669"/>
    <property type="project" value="UniProtKB-UniRule"/>
</dbReference>
<proteinExistence type="inferred from homology"/>
<dbReference type="InterPro" id="IPR038379">
    <property type="entry name" value="SecE_sf"/>
</dbReference>
<evidence type="ECO:0000256" key="9">
    <source>
        <dbReference type="HAMAP-Rule" id="MF_00422"/>
    </source>
</evidence>